<dbReference type="Proteomes" id="UP001225788">
    <property type="component" value="Chromosome"/>
</dbReference>
<dbReference type="EC" id="2.1.1.334" evidence="6"/>
<feature type="transmembrane region" description="Helical" evidence="5">
    <location>
        <begin position="45"/>
        <end position="67"/>
    </location>
</feature>
<dbReference type="EMBL" id="CP132314">
    <property type="protein sequence ID" value="WLS02362.1"/>
    <property type="molecule type" value="Genomic_DNA"/>
</dbReference>
<dbReference type="GO" id="GO:0032259">
    <property type="term" value="P:methylation"/>
    <property type="evidence" value="ECO:0007669"/>
    <property type="project" value="UniProtKB-KW"/>
</dbReference>
<organism evidence="6 7">
    <name type="scientific">Shinella oryzae</name>
    <dbReference type="NCBI Taxonomy" id="2871820"/>
    <lineage>
        <taxon>Bacteria</taxon>
        <taxon>Pseudomonadati</taxon>
        <taxon>Pseudomonadota</taxon>
        <taxon>Alphaproteobacteria</taxon>
        <taxon>Hyphomicrobiales</taxon>
        <taxon>Rhizobiaceae</taxon>
        <taxon>Shinella</taxon>
    </lineage>
</organism>
<feature type="transmembrane region" description="Helical" evidence="5">
    <location>
        <begin position="79"/>
        <end position="99"/>
    </location>
</feature>
<accession>A0ABY9K1B8</accession>
<dbReference type="Gene3D" id="1.20.120.1630">
    <property type="match status" value="1"/>
</dbReference>
<name>A0ABY9K1B8_9HYPH</name>
<keyword evidence="2 5" id="KW-0812">Transmembrane</keyword>
<keyword evidence="3 5" id="KW-1133">Transmembrane helix</keyword>
<gene>
    <name evidence="6" type="ORF">Q9315_13130</name>
</gene>
<keyword evidence="7" id="KW-1185">Reference proteome</keyword>
<reference evidence="6 7" key="1">
    <citation type="submission" date="2023-08" db="EMBL/GenBank/DDBJ databases">
        <title>Pathogen: clinical or host-associated sample.</title>
        <authorList>
            <person name="Hergert J."/>
            <person name="Casey R."/>
            <person name="Wagner J."/>
            <person name="Young E.L."/>
            <person name="Oakeson K.F."/>
        </authorList>
    </citation>
    <scope>NUCLEOTIDE SEQUENCE [LARGE SCALE GENOMIC DNA]</scope>
    <source>
        <strain evidence="6 7">UPHL-collab-2</strain>
    </source>
</reference>
<evidence type="ECO:0000256" key="2">
    <source>
        <dbReference type="ARBA" id="ARBA00022692"/>
    </source>
</evidence>
<sequence length="193" mass="20665">MPALSPLSALIMAAYLAAFLVLTAQSARAASRPVWLFDRGDGQRLPALLFRLAFAGGLLYPLLLTAGIEPVREFSAPPAALRVAGLVFAGLGALFAAYAQHYMGASWRIGSAEGQSGAIVDTGPFGLSRNPVFVGQVALFSGFVVARPDIVQLALAAAVVLAVWLQVRVEEKVLERDLGKPYAAYRERVRRWL</sequence>
<dbReference type="InterPro" id="IPR007318">
    <property type="entry name" value="Phopholipid_MeTrfase"/>
</dbReference>
<keyword evidence="6" id="KW-0808">Transferase</keyword>
<protein>
    <submittedName>
        <fullName evidence="6">Isoprenylcysteine carboxylmethyltransferase family protein</fullName>
        <ecNumber evidence="6">2.1.1.100</ecNumber>
        <ecNumber evidence="6">2.1.1.334</ecNumber>
    </submittedName>
</protein>
<dbReference type="GO" id="GO:0004671">
    <property type="term" value="F:protein C-terminal S-isoprenylcysteine carboxyl O-methyltransferase activity"/>
    <property type="evidence" value="ECO:0007669"/>
    <property type="project" value="UniProtKB-EC"/>
</dbReference>
<proteinExistence type="predicted"/>
<evidence type="ECO:0000256" key="3">
    <source>
        <dbReference type="ARBA" id="ARBA00022989"/>
    </source>
</evidence>
<dbReference type="Pfam" id="PF04191">
    <property type="entry name" value="PEMT"/>
    <property type="match status" value="1"/>
</dbReference>
<keyword evidence="4 5" id="KW-0472">Membrane</keyword>
<evidence type="ECO:0000313" key="7">
    <source>
        <dbReference type="Proteomes" id="UP001225788"/>
    </source>
</evidence>
<evidence type="ECO:0000256" key="5">
    <source>
        <dbReference type="SAM" id="Phobius"/>
    </source>
</evidence>
<dbReference type="EC" id="2.1.1.100" evidence="6"/>
<dbReference type="RefSeq" id="WP_306157668.1">
    <property type="nucleotide sequence ID" value="NZ_CP132314.1"/>
</dbReference>
<keyword evidence="6" id="KW-0489">Methyltransferase</keyword>
<evidence type="ECO:0000256" key="1">
    <source>
        <dbReference type="ARBA" id="ARBA00004127"/>
    </source>
</evidence>
<evidence type="ECO:0000313" key="6">
    <source>
        <dbReference type="EMBL" id="WLS02362.1"/>
    </source>
</evidence>
<evidence type="ECO:0000256" key="4">
    <source>
        <dbReference type="ARBA" id="ARBA00023136"/>
    </source>
</evidence>
<comment type="subcellular location">
    <subcellularLocation>
        <location evidence="1">Endomembrane system</location>
        <topology evidence="1">Multi-pass membrane protein</topology>
    </subcellularLocation>
</comment>